<dbReference type="RefSeq" id="WP_111444834.1">
    <property type="nucleotide sequence ID" value="NZ_QKZK01000007.1"/>
</dbReference>
<comment type="caution">
    <text evidence="1">The sequence shown here is derived from an EMBL/GenBank/DDBJ whole genome shotgun (WGS) entry which is preliminary data.</text>
</comment>
<gene>
    <name evidence="1" type="ORF">LX69_01128</name>
</gene>
<dbReference type="AlphaFoldDB" id="A0A2W7NCI9"/>
<accession>A0A2W7NCI9</accession>
<keyword evidence="2" id="KW-1185">Reference proteome</keyword>
<protein>
    <submittedName>
        <fullName evidence="1">Uncharacterized protein</fullName>
    </submittedName>
</protein>
<reference evidence="1 2" key="1">
    <citation type="submission" date="2018-06" db="EMBL/GenBank/DDBJ databases">
        <title>Genomic Encyclopedia of Archaeal and Bacterial Type Strains, Phase II (KMG-II): from individual species to whole genera.</title>
        <authorList>
            <person name="Goeker M."/>
        </authorList>
    </citation>
    <scope>NUCLEOTIDE SEQUENCE [LARGE SCALE GENOMIC DNA]</scope>
    <source>
        <strain evidence="1 2">DSM 6779</strain>
    </source>
</reference>
<dbReference type="EMBL" id="QKZK01000007">
    <property type="protein sequence ID" value="PZX18091.1"/>
    <property type="molecule type" value="Genomic_DNA"/>
</dbReference>
<evidence type="ECO:0000313" key="1">
    <source>
        <dbReference type="EMBL" id="PZX18091.1"/>
    </source>
</evidence>
<name>A0A2W7NCI9_9BACT</name>
<evidence type="ECO:0000313" key="2">
    <source>
        <dbReference type="Proteomes" id="UP000249239"/>
    </source>
</evidence>
<dbReference type="OrthoDB" id="1082675at2"/>
<sequence>MKENRINYKRVYQRLAEKYPSIADELKADAPKKLDGLEMLTVFTIFCRIKGITHLNLPPDSEKSHLQALFASVFVQIYDSDYFQGDKRPLRKGLRQKMAALLNCHATQISHILSSVKIYLKAYKSFRSEAEYIYNEISKTLSNGNKVGRKELSETQ</sequence>
<dbReference type="Proteomes" id="UP000249239">
    <property type="component" value="Unassembled WGS sequence"/>
</dbReference>
<proteinExistence type="predicted"/>
<organism evidence="1 2">
    <name type="scientific">Breznakibacter xylanolyticus</name>
    <dbReference type="NCBI Taxonomy" id="990"/>
    <lineage>
        <taxon>Bacteria</taxon>
        <taxon>Pseudomonadati</taxon>
        <taxon>Bacteroidota</taxon>
        <taxon>Bacteroidia</taxon>
        <taxon>Marinilabiliales</taxon>
        <taxon>Marinilabiliaceae</taxon>
        <taxon>Breznakibacter</taxon>
    </lineage>
</organism>